<evidence type="ECO:0000256" key="2">
    <source>
        <dbReference type="SAM" id="MobiDB-lite"/>
    </source>
</evidence>
<dbReference type="PANTHER" id="PTHR11006:SF53">
    <property type="entry name" value="PROTEIN ARGININE N-METHYLTRANSFERASE 3"/>
    <property type="match status" value="1"/>
</dbReference>
<evidence type="ECO:0000313" key="4">
    <source>
        <dbReference type="Proteomes" id="UP000221165"/>
    </source>
</evidence>
<protein>
    <recommendedName>
        <fullName evidence="5">Arginine n-methyltransferase</fullName>
    </recommendedName>
</protein>
<proteinExistence type="predicted"/>
<feature type="compositionally biased region" description="Low complexity" evidence="2">
    <location>
        <begin position="178"/>
        <end position="214"/>
    </location>
</feature>
<organism evidence="3 4">
    <name type="scientific">Cystoisospora suis</name>
    <dbReference type="NCBI Taxonomy" id="483139"/>
    <lineage>
        <taxon>Eukaryota</taxon>
        <taxon>Sar</taxon>
        <taxon>Alveolata</taxon>
        <taxon>Apicomplexa</taxon>
        <taxon>Conoidasida</taxon>
        <taxon>Coccidia</taxon>
        <taxon>Eucoccidiorida</taxon>
        <taxon>Eimeriorina</taxon>
        <taxon>Sarcocystidae</taxon>
        <taxon>Cystoisospora</taxon>
    </lineage>
</organism>
<feature type="compositionally biased region" description="Basic and acidic residues" evidence="2">
    <location>
        <begin position="788"/>
        <end position="822"/>
    </location>
</feature>
<dbReference type="Proteomes" id="UP000221165">
    <property type="component" value="Unassembled WGS sequence"/>
</dbReference>
<evidence type="ECO:0008006" key="5">
    <source>
        <dbReference type="Google" id="ProtNLM"/>
    </source>
</evidence>
<feature type="compositionally biased region" description="Basic and acidic residues" evidence="2">
    <location>
        <begin position="767"/>
        <end position="780"/>
    </location>
</feature>
<feature type="compositionally biased region" description="Basic and acidic residues" evidence="2">
    <location>
        <begin position="150"/>
        <end position="168"/>
    </location>
</feature>
<feature type="compositionally biased region" description="Polar residues" evidence="2">
    <location>
        <begin position="635"/>
        <end position="647"/>
    </location>
</feature>
<evidence type="ECO:0000313" key="3">
    <source>
        <dbReference type="EMBL" id="PHJ24121.1"/>
    </source>
</evidence>
<dbReference type="AlphaFoldDB" id="A0A2C6KJ99"/>
<dbReference type="Gene3D" id="3.40.50.150">
    <property type="entry name" value="Vaccinia Virus protein VP39"/>
    <property type="match status" value="1"/>
</dbReference>
<feature type="compositionally biased region" description="Low complexity" evidence="2">
    <location>
        <begin position="50"/>
        <end position="70"/>
    </location>
</feature>
<dbReference type="PANTHER" id="PTHR11006">
    <property type="entry name" value="PROTEIN ARGININE N-METHYLTRANSFERASE"/>
    <property type="match status" value="1"/>
</dbReference>
<feature type="compositionally biased region" description="Acidic residues" evidence="2">
    <location>
        <begin position="849"/>
        <end position="866"/>
    </location>
</feature>
<feature type="compositionally biased region" description="Basic residues" evidence="2">
    <location>
        <begin position="992"/>
        <end position="1001"/>
    </location>
</feature>
<dbReference type="RefSeq" id="XP_067925795.1">
    <property type="nucleotide sequence ID" value="XM_068062214.1"/>
</dbReference>
<feature type="compositionally biased region" description="Low complexity" evidence="2">
    <location>
        <begin position="138"/>
        <end position="147"/>
    </location>
</feature>
<dbReference type="InterPro" id="IPR029063">
    <property type="entry name" value="SAM-dependent_MTases_sf"/>
</dbReference>
<feature type="compositionally biased region" description="Low complexity" evidence="2">
    <location>
        <begin position="885"/>
        <end position="896"/>
    </location>
</feature>
<accession>A0A2C6KJ99</accession>
<dbReference type="InterPro" id="IPR025799">
    <property type="entry name" value="Arg_MeTrfase"/>
</dbReference>
<feature type="compositionally biased region" description="Basic and acidic residues" evidence="2">
    <location>
        <begin position="676"/>
        <end position="711"/>
    </location>
</feature>
<dbReference type="EMBL" id="MIGC01000843">
    <property type="protein sequence ID" value="PHJ24121.1"/>
    <property type="molecule type" value="Genomic_DNA"/>
</dbReference>
<feature type="region of interest" description="Disordered" evidence="2">
    <location>
        <begin position="1"/>
        <end position="228"/>
    </location>
</feature>
<dbReference type="GO" id="GO:0042054">
    <property type="term" value="F:histone methyltransferase activity"/>
    <property type="evidence" value="ECO:0007669"/>
    <property type="project" value="TreeGrafter"/>
</dbReference>
<sequence length="1054" mass="119095">MSVGSIIMRRRAPSLGGDGRRNVSSLAPPRGRSVPPPLSCSDRARRHLRSSTSSVKNPSSLPSSSGNSRLSSREGEKRINSSSRFRQCKADSYSSSREGSRSLLRDDPFRRAVLRKRGVKNVDSSPHLQDTRRRSGLRRGSSTSFTRVSEGCHNDDISLDDQRLEKKVQQRTRRRRGLGSSHSHSSPSSLPSLSTAHAASSSDGSSSSSSSDPTSSDEGENFSKSKNFLSPAVDESSLSLKTKSTTSCDLGSEKGLDSCCRGNSGGSTVRLPVITAPKRRSAYGPNMSVHDKIDFLIRSGVCTPTLVNNTEEVHTLSICGQFAGENHEAMIRDADRVRQYQQAISWRESPSNPGKPFVSGRRVLEIGTGPMCLLSFNAAFSGASSVFAVEASLPSYERAKRLVKVLGADETIDVVYGHSKAIPEEAFRMKEPEIVIHEILGDFASQEGVADVLYDLHRKLGYRPRSIPYVAESLICPVAFPEPSHFLYPARDYPERTIVSPSRVLLQSVKLRFNTLNLSDEMKAFECLRFEEDLEPQLDQQRILSFTIRRDDYLAGLLACIRVEIFPGHYFGTFRCGETDSWYTSIILLPEEVWVCEGDIVEVYTRSDMRNYQTATVSTSSYYYRLKKKRDENTKSQSQNPSPTKNMNDSKKRISSLPSTSSVSTAASSQTEEEEKILHLHDENKSEKKSSGEVKLERLETDHMMNEKHENSVYSKIQGDGENQKTPKSFMFSVKERQKEEDREKQRKRRNSVEILSGDGEDNSSENDQHLTIRHNDRSYRKGRACRRCGDRNNDLRATEILKEERQEEKEEETKKEEEQYRRFGSRPKHSKNAKTNTKPPHIISIISDSEEDEGGNSREDEEDNEVLSRSVPSGGKEKPHGKGSPSFISSASCCSHRMAGSTTASSNKSRKEEDEEVKEGRSGTNRRLMKEEECRKRKRQRNEENKPERKTLMCVSKPTYFFRVRIWRPLSNSVSTTRRMDGECSLSGKERLRRKKRNLKQRGNEEEEDEEERELIKEFDMIEVSYEEQAPVIAGAQRRYTSHPYGEDSLKLF</sequence>
<dbReference type="SUPFAM" id="SSF53335">
    <property type="entry name" value="S-adenosyl-L-methionine-dependent methyltransferases"/>
    <property type="match status" value="1"/>
</dbReference>
<feature type="region of interest" description="Disordered" evidence="2">
    <location>
        <begin position="978"/>
        <end position="1014"/>
    </location>
</feature>
<name>A0A2C6KJ99_9APIC</name>
<dbReference type="VEuPathDB" id="ToxoDB:CSUI_002012"/>
<feature type="compositionally biased region" description="Low complexity" evidence="2">
    <location>
        <begin position="655"/>
        <end position="670"/>
    </location>
</feature>
<gene>
    <name evidence="3" type="ORF">CSUI_002012</name>
</gene>
<comment type="caution">
    <text evidence="3">The sequence shown here is derived from an EMBL/GenBank/DDBJ whole genome shotgun (WGS) entry which is preliminary data.</text>
</comment>
<dbReference type="GeneID" id="94425425"/>
<feature type="compositionally biased region" description="Basic and acidic residues" evidence="2">
    <location>
        <begin position="734"/>
        <end position="745"/>
    </location>
</feature>
<keyword evidence="1" id="KW-0949">S-adenosyl-L-methionine</keyword>
<feature type="region of interest" description="Disordered" evidence="2">
    <location>
        <begin position="629"/>
        <end position="953"/>
    </location>
</feature>
<keyword evidence="4" id="KW-1185">Reference proteome</keyword>
<dbReference type="GO" id="GO:0005634">
    <property type="term" value="C:nucleus"/>
    <property type="evidence" value="ECO:0007669"/>
    <property type="project" value="TreeGrafter"/>
</dbReference>
<dbReference type="GO" id="GO:0016274">
    <property type="term" value="F:protein-arginine N-methyltransferase activity"/>
    <property type="evidence" value="ECO:0007669"/>
    <property type="project" value="InterPro"/>
</dbReference>
<feature type="compositionally biased region" description="Basic residues" evidence="2">
    <location>
        <begin position="824"/>
        <end position="833"/>
    </location>
</feature>
<evidence type="ECO:0000256" key="1">
    <source>
        <dbReference type="ARBA" id="ARBA00022691"/>
    </source>
</evidence>
<reference evidence="3 4" key="1">
    <citation type="journal article" date="2017" name="Int. J. Parasitol.">
        <title>The genome of the protozoan parasite Cystoisospora suis and a reverse vaccinology approach to identify vaccine candidates.</title>
        <authorList>
            <person name="Palmieri N."/>
            <person name="Shrestha A."/>
            <person name="Ruttkowski B."/>
            <person name="Beck T."/>
            <person name="Vogl C."/>
            <person name="Tomley F."/>
            <person name="Blake D.P."/>
            <person name="Joachim A."/>
        </authorList>
    </citation>
    <scope>NUCLEOTIDE SEQUENCE [LARGE SCALE GENOMIC DNA]</scope>
    <source>
        <strain evidence="3 4">Wien I</strain>
    </source>
</reference>
<feature type="compositionally biased region" description="Basic and acidic residues" evidence="2">
    <location>
        <begin position="929"/>
        <end position="952"/>
    </location>
</feature>
<feature type="compositionally biased region" description="Basic and acidic residues" evidence="2">
    <location>
        <begin position="98"/>
        <end position="110"/>
    </location>
</feature>
<dbReference type="OrthoDB" id="41566at2759"/>